<dbReference type="InterPro" id="IPR049730">
    <property type="entry name" value="SNF2/RAD54-like_C"/>
</dbReference>
<dbReference type="GO" id="GO:0005524">
    <property type="term" value="F:ATP binding"/>
    <property type="evidence" value="ECO:0007669"/>
    <property type="project" value="InterPro"/>
</dbReference>
<feature type="domain" description="Helicase C-terminal" evidence="9">
    <location>
        <begin position="1381"/>
        <end position="1544"/>
    </location>
</feature>
<dbReference type="GO" id="GO:0000209">
    <property type="term" value="P:protein polyubiquitination"/>
    <property type="evidence" value="ECO:0007669"/>
    <property type="project" value="TreeGrafter"/>
</dbReference>
<keyword evidence="1" id="KW-0479">Metal-binding</keyword>
<dbReference type="SUPFAM" id="SSF52540">
    <property type="entry name" value="P-loop containing nucleoside triphosphate hydrolases"/>
    <property type="match status" value="2"/>
</dbReference>
<dbReference type="InterPro" id="IPR013083">
    <property type="entry name" value="Znf_RING/FYVE/PHD"/>
</dbReference>
<dbReference type="PROSITE" id="PS00518">
    <property type="entry name" value="ZF_RING_1"/>
    <property type="match status" value="1"/>
</dbReference>
<reference evidence="10" key="1">
    <citation type="journal article" date="2021" name="Open Biol.">
        <title>Shared evolutionary footprints suggest mitochondrial oxidative damage underlies multiple complex I losses in fungi.</title>
        <authorList>
            <person name="Schikora-Tamarit M.A."/>
            <person name="Marcet-Houben M."/>
            <person name="Nosek J."/>
            <person name="Gabaldon T."/>
        </authorList>
    </citation>
    <scope>NUCLEOTIDE SEQUENCE</scope>
    <source>
        <strain evidence="10">CBS6075</strain>
    </source>
</reference>
<dbReference type="RefSeq" id="XP_046064903.1">
    <property type="nucleotide sequence ID" value="XM_046205405.1"/>
</dbReference>
<dbReference type="Gene3D" id="3.40.50.10810">
    <property type="entry name" value="Tandem AAA-ATPase domain"/>
    <property type="match status" value="2"/>
</dbReference>
<dbReference type="InterPro" id="IPR052583">
    <property type="entry name" value="ATP-helicase/E3_Ub-Ligase"/>
</dbReference>
<reference evidence="10" key="2">
    <citation type="submission" date="2021-01" db="EMBL/GenBank/DDBJ databases">
        <authorList>
            <person name="Schikora-Tamarit M.A."/>
        </authorList>
    </citation>
    <scope>NUCLEOTIDE SEQUENCE</scope>
    <source>
        <strain evidence="10">CBS6075</strain>
    </source>
</reference>
<evidence type="ECO:0000259" key="8">
    <source>
        <dbReference type="PROSITE" id="PS50089"/>
    </source>
</evidence>
<evidence type="ECO:0000256" key="5">
    <source>
        <dbReference type="ARBA" id="ARBA00022833"/>
    </source>
</evidence>
<feature type="domain" description="RING-type" evidence="8">
    <location>
        <begin position="1264"/>
        <end position="1302"/>
    </location>
</feature>
<dbReference type="Gene3D" id="3.40.50.300">
    <property type="entry name" value="P-loop containing nucleotide triphosphate hydrolases"/>
    <property type="match status" value="1"/>
</dbReference>
<dbReference type="CDD" id="cd18793">
    <property type="entry name" value="SF2_C_SNF"/>
    <property type="match status" value="1"/>
</dbReference>
<organism evidence="10 11">
    <name type="scientific">Ogataea philodendri</name>
    <dbReference type="NCBI Taxonomy" id="1378263"/>
    <lineage>
        <taxon>Eukaryota</taxon>
        <taxon>Fungi</taxon>
        <taxon>Dikarya</taxon>
        <taxon>Ascomycota</taxon>
        <taxon>Saccharomycotina</taxon>
        <taxon>Pichiomycetes</taxon>
        <taxon>Pichiales</taxon>
        <taxon>Pichiaceae</taxon>
        <taxon>Ogataea</taxon>
    </lineage>
</organism>
<dbReference type="GO" id="GO:0061630">
    <property type="term" value="F:ubiquitin protein ligase activity"/>
    <property type="evidence" value="ECO:0007669"/>
    <property type="project" value="TreeGrafter"/>
</dbReference>
<evidence type="ECO:0000256" key="7">
    <source>
        <dbReference type="PROSITE-ProRule" id="PRU00175"/>
    </source>
</evidence>
<dbReference type="InterPro" id="IPR001650">
    <property type="entry name" value="Helicase_C-like"/>
</dbReference>
<dbReference type="PANTHER" id="PTHR45865:SF1">
    <property type="entry name" value="E3 UBIQUITIN-PROTEIN LIGASE SHPRH"/>
    <property type="match status" value="1"/>
</dbReference>
<dbReference type="SMART" id="SM00184">
    <property type="entry name" value="RING"/>
    <property type="match status" value="1"/>
</dbReference>
<evidence type="ECO:0008006" key="12">
    <source>
        <dbReference type="Google" id="ProtNLM"/>
    </source>
</evidence>
<dbReference type="InterPro" id="IPR014001">
    <property type="entry name" value="Helicase_ATP-bd"/>
</dbReference>
<evidence type="ECO:0000256" key="3">
    <source>
        <dbReference type="ARBA" id="ARBA00022771"/>
    </source>
</evidence>
<dbReference type="Pfam" id="PF00176">
    <property type="entry name" value="SNF2-rel_dom"/>
    <property type="match status" value="1"/>
</dbReference>
<keyword evidence="5" id="KW-0862">Zinc</keyword>
<dbReference type="InterPro" id="IPR000330">
    <property type="entry name" value="SNF2_N"/>
</dbReference>
<evidence type="ECO:0000256" key="2">
    <source>
        <dbReference type="ARBA" id="ARBA00022741"/>
    </source>
</evidence>
<dbReference type="Pfam" id="PF00271">
    <property type="entry name" value="Helicase_C"/>
    <property type="match status" value="1"/>
</dbReference>
<protein>
    <recommendedName>
        <fullName evidence="12">RING-type domain-containing protein</fullName>
    </recommendedName>
</protein>
<dbReference type="GO" id="GO:0005634">
    <property type="term" value="C:nucleus"/>
    <property type="evidence" value="ECO:0007669"/>
    <property type="project" value="TreeGrafter"/>
</dbReference>
<dbReference type="PROSITE" id="PS50089">
    <property type="entry name" value="ZF_RING_2"/>
    <property type="match status" value="1"/>
</dbReference>
<dbReference type="EMBL" id="JAEUBE010000055">
    <property type="protein sequence ID" value="KAH3671727.1"/>
    <property type="molecule type" value="Genomic_DNA"/>
</dbReference>
<comment type="caution">
    <text evidence="10">The sequence shown here is derived from an EMBL/GenBank/DDBJ whole genome shotgun (WGS) entry which is preliminary data.</text>
</comment>
<dbReference type="PANTHER" id="PTHR45865">
    <property type="entry name" value="E3 UBIQUITIN-PROTEIN LIGASE SHPRH FAMILY MEMBER"/>
    <property type="match status" value="1"/>
</dbReference>
<sequence length="1590" mass="182059">MSLIGCQLDEPQFVVNQLPTLVKFLNAVKNDPSLIQKKATSKKRTIADILREHHEYYGIRPKKELVSDTVRIDLAERYMFLAESTLLGEFSKIIDSDNFNRLQSLYHSDQDPVELPQFEVGLKLQDQVVEVWTNPKGKHKSLLLFKLQVDRQYLPFLSAQLNLAKKAHKLDTIKLDKPALNLTLSLDRQINKLTLEFRIAFKIELKEVVDYKYPLDTIKKIKEVSLFVFTPELTDYQMAHSSKSFPKPSESSFYDLVTSNTEKLKYGDTQIKISSIRKTLMKFQQQTLQWMLNHEGVRFIEGTDTIERVPDQAYDAKNLDLISESLDLVTFGWSCVQSLASGNYYWYNSYTGNICSTQTAIDYLTQFNRYPKHAKALLSEEMGLGKTVEVISLISVNPRPEPFGIQKMDIFNGGRIVTESKTTLIICPQSIIGQWRQEIEDVSSSLKIMVYEGIYNYEKEAESSNSTLTPSDMAAKIREHDIVLVSYHTVSRELHRAIFKPVSRPTRKCAKRLKLNSGVMELKEESAVKVEQDDFDFEHTEYERIDYSSPLMLVEFWRVVLDEVQMTASMTANASKFARIIPRVHSWGVSGTLIKNNLNDLHSLLSFLRLNPIDLYSGTSGISPWVSIVTEAPYYQFQRLFSKICLRHTKKMVADQIKLPQQTRILLRMPFTAIERDNYDNLFSNFLRQVGLNEQGEPVVEDYEPAKYYTYMRQWLIRLRQVCCHAQLGTGPGSRRRFGGIFFGDDNGQDKFGMILGTLDDVLANLKKVTFDDCISGERNIYGLQLRRGKIYEFLRLPQESLKIFEEIMADIEAKVEELRNAGEENLPKLRSWLELLYQTYFLYASAHYQHYRPMRPMPTGFDEKGHIPEDDEEVLKPVEEVDVDTLTPNEKKHYEIENEYYRRADDLLTQILQDPISKVNEAIAKLVERFGSIESYKFPTSSVKKNNSELLKEAGIESSVNLWRACIPFDVDVKENYAHSIQAQMIFERLVKTKADINLQGHMINTWVAKLVELLKEPVVKDEEIQNTGEEYGVSLINQELAHTYLEELQLILEDRENAMISTDDSAQKKSKSSKEKVLVNVNQPTNYDLHVHLDKIRRKVIPEGCYNAKFCLRAILVEFQNLVADLARHDEQGNAKSSDYEFMSSVASDVKKEFDLQRVNINQLRTKLFDTLNDTFNAKISYFKSLQIKSDIVANYLPVRPAFSPEMTPNEKAQQDLHTLQMEIKSLEDSVRSSKVRLTYLNSLIGDTGGDEDLETKKEKTCVICRSSIVLGTLTSCGHQFCKDCLGEWMGVHPTCPMCKKRLFASDLYSFTLTRKELKGGMISESQDPPDSKSSAEVDRDLSKLYKSLNPAMLKEISSIELKKNYGSKVDMIVRQILYLKQMEQDVQIIVYSQWTEFLKFLGRALRQNGISFLSSSDVAHENPNTKRGRTTFGSKEIEKFKKDPRITCFLLNAKAQAAGLTLTNASHVFLCEPLVNLPLELQAISRIHRIGQLKETKVWNFVIENSVEESIAILSTAKRMELVRKRTASQSNIDEVDDDLVDSTELTKTLNGLVDKKVSGGEVVSNDELWASFFASKSGTVMDSVVA</sequence>
<dbReference type="InterPro" id="IPR017907">
    <property type="entry name" value="Znf_RING_CS"/>
</dbReference>
<keyword evidence="11" id="KW-1185">Reference proteome</keyword>
<evidence type="ECO:0000256" key="4">
    <source>
        <dbReference type="ARBA" id="ARBA00022801"/>
    </source>
</evidence>
<dbReference type="InterPro" id="IPR001841">
    <property type="entry name" value="Znf_RING"/>
</dbReference>
<dbReference type="Pfam" id="PF26021">
    <property type="entry name" value="Ferritin_C144_05"/>
    <property type="match status" value="1"/>
</dbReference>
<keyword evidence="6" id="KW-0067">ATP-binding</keyword>
<evidence type="ECO:0000313" key="11">
    <source>
        <dbReference type="Proteomes" id="UP000769157"/>
    </source>
</evidence>
<dbReference type="InterPro" id="IPR027417">
    <property type="entry name" value="P-loop_NTPase"/>
</dbReference>
<keyword evidence="2" id="KW-0547">Nucleotide-binding</keyword>
<evidence type="ECO:0000313" key="10">
    <source>
        <dbReference type="EMBL" id="KAH3671727.1"/>
    </source>
</evidence>
<dbReference type="OrthoDB" id="5330228at2759"/>
<dbReference type="GO" id="GO:0006974">
    <property type="term" value="P:DNA damage response"/>
    <property type="evidence" value="ECO:0007669"/>
    <property type="project" value="TreeGrafter"/>
</dbReference>
<dbReference type="PROSITE" id="PS51194">
    <property type="entry name" value="HELICASE_CTER"/>
    <property type="match status" value="1"/>
</dbReference>
<dbReference type="GO" id="GO:0008270">
    <property type="term" value="F:zinc ion binding"/>
    <property type="evidence" value="ECO:0007669"/>
    <property type="project" value="UniProtKB-KW"/>
</dbReference>
<dbReference type="GeneID" id="70232400"/>
<proteinExistence type="predicted"/>
<dbReference type="Proteomes" id="UP000769157">
    <property type="component" value="Unassembled WGS sequence"/>
</dbReference>
<name>A0A9P8PI74_9ASCO</name>
<dbReference type="InterPro" id="IPR059033">
    <property type="entry name" value="C144_05_dom"/>
</dbReference>
<dbReference type="Gene3D" id="3.30.40.10">
    <property type="entry name" value="Zinc/RING finger domain, C3HC4 (zinc finger)"/>
    <property type="match status" value="1"/>
</dbReference>
<dbReference type="SUPFAM" id="SSF57850">
    <property type="entry name" value="RING/U-box"/>
    <property type="match status" value="1"/>
</dbReference>
<dbReference type="GO" id="GO:0016787">
    <property type="term" value="F:hydrolase activity"/>
    <property type="evidence" value="ECO:0007669"/>
    <property type="project" value="UniProtKB-KW"/>
</dbReference>
<gene>
    <name evidence="10" type="ORF">OGAPHI_000432</name>
</gene>
<dbReference type="SMART" id="SM00487">
    <property type="entry name" value="DEXDc"/>
    <property type="match status" value="1"/>
</dbReference>
<dbReference type="Pfam" id="PF13639">
    <property type="entry name" value="zf-RING_2"/>
    <property type="match status" value="1"/>
</dbReference>
<evidence type="ECO:0000256" key="1">
    <source>
        <dbReference type="ARBA" id="ARBA00022723"/>
    </source>
</evidence>
<keyword evidence="3 7" id="KW-0863">Zinc-finger</keyword>
<keyword evidence="4" id="KW-0378">Hydrolase</keyword>
<evidence type="ECO:0000259" key="9">
    <source>
        <dbReference type="PROSITE" id="PS51194"/>
    </source>
</evidence>
<accession>A0A9P8PI74</accession>
<dbReference type="InterPro" id="IPR038718">
    <property type="entry name" value="SNF2-like_sf"/>
</dbReference>
<evidence type="ECO:0000256" key="6">
    <source>
        <dbReference type="ARBA" id="ARBA00022840"/>
    </source>
</evidence>